<dbReference type="AlphaFoldDB" id="A0A6A6UFR1"/>
<dbReference type="EMBL" id="MU004233">
    <property type="protein sequence ID" value="KAF2671115.1"/>
    <property type="molecule type" value="Genomic_DNA"/>
</dbReference>
<feature type="signal peptide" evidence="1">
    <location>
        <begin position="1"/>
        <end position="15"/>
    </location>
</feature>
<dbReference type="Proteomes" id="UP000799302">
    <property type="component" value="Unassembled WGS sequence"/>
</dbReference>
<sequence>MANLVSCALLPTCCLLDSSSPLSALVSALRSVLNYTPVRNTFSNPDRGQCMIVPLPDPSYHQANLSHGPAAHGALQDLFEVLVAGSSNNQLTNLHEPLV</sequence>
<organism evidence="2 3">
    <name type="scientific">Microthyrium microscopicum</name>
    <dbReference type="NCBI Taxonomy" id="703497"/>
    <lineage>
        <taxon>Eukaryota</taxon>
        <taxon>Fungi</taxon>
        <taxon>Dikarya</taxon>
        <taxon>Ascomycota</taxon>
        <taxon>Pezizomycotina</taxon>
        <taxon>Dothideomycetes</taxon>
        <taxon>Dothideomycetes incertae sedis</taxon>
        <taxon>Microthyriales</taxon>
        <taxon>Microthyriaceae</taxon>
        <taxon>Microthyrium</taxon>
    </lineage>
</organism>
<reference evidence="2" key="1">
    <citation type="journal article" date="2020" name="Stud. Mycol.">
        <title>101 Dothideomycetes genomes: a test case for predicting lifestyles and emergence of pathogens.</title>
        <authorList>
            <person name="Haridas S."/>
            <person name="Albert R."/>
            <person name="Binder M."/>
            <person name="Bloem J."/>
            <person name="Labutti K."/>
            <person name="Salamov A."/>
            <person name="Andreopoulos B."/>
            <person name="Baker S."/>
            <person name="Barry K."/>
            <person name="Bills G."/>
            <person name="Bluhm B."/>
            <person name="Cannon C."/>
            <person name="Castanera R."/>
            <person name="Culley D."/>
            <person name="Daum C."/>
            <person name="Ezra D."/>
            <person name="Gonzalez J."/>
            <person name="Henrissat B."/>
            <person name="Kuo A."/>
            <person name="Liang C."/>
            <person name="Lipzen A."/>
            <person name="Lutzoni F."/>
            <person name="Magnuson J."/>
            <person name="Mondo S."/>
            <person name="Nolan M."/>
            <person name="Ohm R."/>
            <person name="Pangilinan J."/>
            <person name="Park H.-J."/>
            <person name="Ramirez L."/>
            <person name="Alfaro M."/>
            <person name="Sun H."/>
            <person name="Tritt A."/>
            <person name="Yoshinaga Y."/>
            <person name="Zwiers L.-H."/>
            <person name="Turgeon B."/>
            <person name="Goodwin S."/>
            <person name="Spatafora J."/>
            <person name="Crous P."/>
            <person name="Grigoriev I."/>
        </authorList>
    </citation>
    <scope>NUCLEOTIDE SEQUENCE</scope>
    <source>
        <strain evidence="2">CBS 115976</strain>
    </source>
</reference>
<accession>A0A6A6UFR1</accession>
<evidence type="ECO:0008006" key="4">
    <source>
        <dbReference type="Google" id="ProtNLM"/>
    </source>
</evidence>
<evidence type="ECO:0000256" key="1">
    <source>
        <dbReference type="SAM" id="SignalP"/>
    </source>
</evidence>
<evidence type="ECO:0000313" key="2">
    <source>
        <dbReference type="EMBL" id="KAF2671115.1"/>
    </source>
</evidence>
<proteinExistence type="predicted"/>
<evidence type="ECO:0000313" key="3">
    <source>
        <dbReference type="Proteomes" id="UP000799302"/>
    </source>
</evidence>
<feature type="chain" id="PRO_5025418151" description="Secreted protein" evidence="1">
    <location>
        <begin position="16"/>
        <end position="99"/>
    </location>
</feature>
<name>A0A6A6UFR1_9PEZI</name>
<keyword evidence="3" id="KW-1185">Reference proteome</keyword>
<keyword evidence="1" id="KW-0732">Signal</keyword>
<gene>
    <name evidence="2" type="ORF">BT63DRAFT_453499</name>
</gene>
<protein>
    <recommendedName>
        <fullName evidence="4">Secreted protein</fullName>
    </recommendedName>
</protein>